<dbReference type="InterPro" id="IPR047046">
    <property type="entry name" value="YpjD/YvdC"/>
</dbReference>
<comment type="caution">
    <text evidence="2">The sequence shown here is derived from an EMBL/GenBank/DDBJ whole genome shotgun (WGS) entry which is preliminary data.</text>
</comment>
<dbReference type="Pfam" id="PF03819">
    <property type="entry name" value="MazG"/>
    <property type="match status" value="1"/>
</dbReference>
<dbReference type="Proteomes" id="UP000257144">
    <property type="component" value="Unassembled WGS sequence"/>
</dbReference>
<evidence type="ECO:0000313" key="3">
    <source>
        <dbReference type="Proteomes" id="UP000257144"/>
    </source>
</evidence>
<dbReference type="OrthoDB" id="9807397at2"/>
<dbReference type="SUPFAM" id="SSF101386">
    <property type="entry name" value="all-alpha NTP pyrophosphatases"/>
    <property type="match status" value="1"/>
</dbReference>
<proteinExistence type="predicted"/>
<dbReference type="InterPro" id="IPR012359">
    <property type="entry name" value="MazG-related_YpjD"/>
</dbReference>
<dbReference type="EMBL" id="QNQT01000005">
    <property type="protein sequence ID" value="RDU36362.1"/>
    <property type="molecule type" value="Genomic_DNA"/>
</dbReference>
<dbReference type="CDD" id="cd11531">
    <property type="entry name" value="NTP-PPase_BsYpjD"/>
    <property type="match status" value="1"/>
</dbReference>
<dbReference type="PIRSF" id="PIRSF029904">
    <property type="entry name" value="UCP029904_pph"/>
    <property type="match status" value="1"/>
</dbReference>
<dbReference type="AlphaFoldDB" id="A0A3D8GQ07"/>
<name>A0A3D8GQ07_9BACI</name>
<dbReference type="Gene3D" id="1.10.287.1080">
    <property type="entry name" value="MazG-like"/>
    <property type="match status" value="1"/>
</dbReference>
<dbReference type="RefSeq" id="WP_115452356.1">
    <property type="nucleotide sequence ID" value="NZ_QNQT01000005.1"/>
</dbReference>
<organism evidence="2 3">
    <name type="scientific">Neobacillus piezotolerans</name>
    <dbReference type="NCBI Taxonomy" id="2259171"/>
    <lineage>
        <taxon>Bacteria</taxon>
        <taxon>Bacillati</taxon>
        <taxon>Bacillota</taxon>
        <taxon>Bacilli</taxon>
        <taxon>Bacillales</taxon>
        <taxon>Bacillaceae</taxon>
        <taxon>Neobacillus</taxon>
    </lineage>
</organism>
<evidence type="ECO:0000313" key="2">
    <source>
        <dbReference type="EMBL" id="RDU36362.1"/>
    </source>
</evidence>
<accession>A0A3D8GQ07</accession>
<dbReference type="PANTHER" id="PTHR42692">
    <property type="entry name" value="NUCLEOTIDE PYROPHOSPHOHYDROLASE"/>
    <property type="match status" value="1"/>
</dbReference>
<protein>
    <submittedName>
        <fullName evidence="2">Nucleotide pyrophosphohydrolase</fullName>
    </submittedName>
</protein>
<evidence type="ECO:0000259" key="1">
    <source>
        <dbReference type="Pfam" id="PF03819"/>
    </source>
</evidence>
<keyword evidence="3" id="KW-1185">Reference proteome</keyword>
<dbReference type="GO" id="GO:0016787">
    <property type="term" value="F:hydrolase activity"/>
    <property type="evidence" value="ECO:0007669"/>
    <property type="project" value="UniProtKB-KW"/>
</dbReference>
<dbReference type="InterPro" id="IPR004518">
    <property type="entry name" value="MazG-like_dom"/>
</dbReference>
<feature type="domain" description="NTP pyrophosphohydrolase MazG-like" evidence="1">
    <location>
        <begin position="25"/>
        <end position="104"/>
    </location>
</feature>
<reference evidence="2 3" key="1">
    <citation type="submission" date="2018-07" db="EMBL/GenBank/DDBJ databases">
        <title>Bacillus sp. YLB-04 draft genome sequence.</title>
        <authorList>
            <person name="Yu L."/>
            <person name="Tang X."/>
        </authorList>
    </citation>
    <scope>NUCLEOTIDE SEQUENCE [LARGE SCALE GENOMIC DNA]</scope>
    <source>
        <strain evidence="2 3">YLB-04</strain>
    </source>
</reference>
<sequence length="107" mass="12573">MAEKTVVQLQKEVDEHIGQFKEGYFSPLAMMARLTEELGELAREINHYYGEKPKKKTEKEKTVNEEIGDVLFVLICLANSLNIDLQQAHDMVMEKFRTRDKDRWTKK</sequence>
<dbReference type="PANTHER" id="PTHR42692:SF1">
    <property type="entry name" value="NUCLEOTIDE PYROPHOSPHOHYDROLASE"/>
    <property type="match status" value="1"/>
</dbReference>
<keyword evidence="2" id="KW-0378">Hydrolase</keyword>
<gene>
    <name evidence="2" type="ORF">DRW41_12555</name>
</gene>